<gene>
    <name evidence="2" type="ORF">BDY21DRAFT_71051</name>
</gene>
<protein>
    <submittedName>
        <fullName evidence="2">Uncharacterized protein</fullName>
    </submittedName>
</protein>
<dbReference type="EMBL" id="MU001686">
    <property type="protein sequence ID" value="KAF2455712.1"/>
    <property type="molecule type" value="Genomic_DNA"/>
</dbReference>
<dbReference type="AlphaFoldDB" id="A0A6A6NW73"/>
<evidence type="ECO:0000313" key="3">
    <source>
        <dbReference type="Proteomes" id="UP000799766"/>
    </source>
</evidence>
<evidence type="ECO:0000313" key="2">
    <source>
        <dbReference type="EMBL" id="KAF2455712.1"/>
    </source>
</evidence>
<dbReference type="Proteomes" id="UP000799766">
    <property type="component" value="Unassembled WGS sequence"/>
</dbReference>
<accession>A0A6A6NW73</accession>
<feature type="compositionally biased region" description="Polar residues" evidence="1">
    <location>
        <begin position="158"/>
        <end position="167"/>
    </location>
</feature>
<evidence type="ECO:0000256" key="1">
    <source>
        <dbReference type="SAM" id="MobiDB-lite"/>
    </source>
</evidence>
<feature type="region of interest" description="Disordered" evidence="1">
    <location>
        <begin position="141"/>
        <end position="175"/>
    </location>
</feature>
<organism evidence="2 3">
    <name type="scientific">Lineolata rhizophorae</name>
    <dbReference type="NCBI Taxonomy" id="578093"/>
    <lineage>
        <taxon>Eukaryota</taxon>
        <taxon>Fungi</taxon>
        <taxon>Dikarya</taxon>
        <taxon>Ascomycota</taxon>
        <taxon>Pezizomycotina</taxon>
        <taxon>Dothideomycetes</taxon>
        <taxon>Dothideomycetes incertae sedis</taxon>
        <taxon>Lineolatales</taxon>
        <taxon>Lineolataceae</taxon>
        <taxon>Lineolata</taxon>
    </lineage>
</organism>
<keyword evidence="3" id="KW-1185">Reference proteome</keyword>
<reference evidence="2" key="1">
    <citation type="journal article" date="2020" name="Stud. Mycol.">
        <title>101 Dothideomycetes genomes: a test case for predicting lifestyles and emergence of pathogens.</title>
        <authorList>
            <person name="Haridas S."/>
            <person name="Albert R."/>
            <person name="Binder M."/>
            <person name="Bloem J."/>
            <person name="Labutti K."/>
            <person name="Salamov A."/>
            <person name="Andreopoulos B."/>
            <person name="Baker S."/>
            <person name="Barry K."/>
            <person name="Bills G."/>
            <person name="Bluhm B."/>
            <person name="Cannon C."/>
            <person name="Castanera R."/>
            <person name="Culley D."/>
            <person name="Daum C."/>
            <person name="Ezra D."/>
            <person name="Gonzalez J."/>
            <person name="Henrissat B."/>
            <person name="Kuo A."/>
            <person name="Liang C."/>
            <person name="Lipzen A."/>
            <person name="Lutzoni F."/>
            <person name="Magnuson J."/>
            <person name="Mondo S."/>
            <person name="Nolan M."/>
            <person name="Ohm R."/>
            <person name="Pangilinan J."/>
            <person name="Park H.-J."/>
            <person name="Ramirez L."/>
            <person name="Alfaro M."/>
            <person name="Sun H."/>
            <person name="Tritt A."/>
            <person name="Yoshinaga Y."/>
            <person name="Zwiers L.-H."/>
            <person name="Turgeon B."/>
            <person name="Goodwin S."/>
            <person name="Spatafora J."/>
            <person name="Crous P."/>
            <person name="Grigoriev I."/>
        </authorList>
    </citation>
    <scope>NUCLEOTIDE SEQUENCE</scope>
    <source>
        <strain evidence="2">ATCC 16933</strain>
    </source>
</reference>
<sequence length="175" mass="19370">MGKPASCKMQVDPAGHYNVDGPRVESTMKKENLETKFILIFLLTRHILLTNFPMRYGAFSRLVDSPLRELPLRSRPHSCRIGGLTGPSLLPGRISNERLTAIYCAGLRPASAAEGSRVQVQAPADLVVKQDRCQSELFRRGVKPSCGTHGRRRRPPHSGSTTRSSRPTVLGCRPR</sequence>
<name>A0A6A6NW73_9PEZI</name>
<proteinExistence type="predicted"/>